<gene>
    <name evidence="3" type="ORF">B5P45_18630</name>
</gene>
<dbReference type="PANTHER" id="PTHR42760:SF5">
    <property type="entry name" value="2-DEHYDRO-3-DEOXY-D-GLUCONATE 5-DEHYDROGENASE"/>
    <property type="match status" value="1"/>
</dbReference>
<dbReference type="Proteomes" id="UP000232163">
    <property type="component" value="Unassembled WGS sequence"/>
</dbReference>
<name>A0A2N9VV23_9HYPH</name>
<dbReference type="EMBL" id="MZMT01000042">
    <property type="protein sequence ID" value="PIO43341.1"/>
    <property type="molecule type" value="Genomic_DNA"/>
</dbReference>
<dbReference type="Pfam" id="PF13561">
    <property type="entry name" value="adh_short_C2"/>
    <property type="match status" value="1"/>
</dbReference>
<dbReference type="InterPro" id="IPR020904">
    <property type="entry name" value="Sc_DH/Rdtase_CS"/>
</dbReference>
<reference evidence="4" key="1">
    <citation type="journal article" date="2017" name="Int J Environ Stud">
        <title>Does the Miocene-Pliocene relict legume Oxytropis triphylla form nitrogen-fixing nodules with a combination of bacterial strains?</title>
        <authorList>
            <person name="Safronova V."/>
            <person name="Belimov A."/>
            <person name="Sazanova A."/>
            <person name="Kuznetsova I."/>
            <person name="Popova J."/>
            <person name="Andronov E."/>
            <person name="Verkhozina A."/>
            <person name="Tikhonovich I."/>
        </authorList>
    </citation>
    <scope>NUCLEOTIDE SEQUENCE [LARGE SCALE GENOMIC DNA]</scope>
    <source>
        <strain evidence="4">Tri-38</strain>
    </source>
</reference>
<dbReference type="RefSeq" id="WP_100002285.1">
    <property type="nucleotide sequence ID" value="NZ_CP017942.1"/>
</dbReference>
<evidence type="ECO:0000256" key="1">
    <source>
        <dbReference type="ARBA" id="ARBA00006484"/>
    </source>
</evidence>
<dbReference type="Gene3D" id="3.40.50.720">
    <property type="entry name" value="NAD(P)-binding Rossmann-like Domain"/>
    <property type="match status" value="1"/>
</dbReference>
<dbReference type="OrthoDB" id="9796652at2"/>
<keyword evidence="2" id="KW-0560">Oxidoreductase</keyword>
<dbReference type="PRINTS" id="PR00080">
    <property type="entry name" value="SDRFAMILY"/>
</dbReference>
<dbReference type="PRINTS" id="PR00081">
    <property type="entry name" value="GDHRDH"/>
</dbReference>
<evidence type="ECO:0000256" key="2">
    <source>
        <dbReference type="ARBA" id="ARBA00023002"/>
    </source>
</evidence>
<dbReference type="SUPFAM" id="SSF51735">
    <property type="entry name" value="NAD(P)-binding Rossmann-fold domains"/>
    <property type="match status" value="1"/>
</dbReference>
<dbReference type="AlphaFoldDB" id="A0A2N9VV23"/>
<dbReference type="NCBIfam" id="NF005711">
    <property type="entry name" value="PRK07523.1"/>
    <property type="match status" value="1"/>
</dbReference>
<evidence type="ECO:0000313" key="4">
    <source>
        <dbReference type="Proteomes" id="UP000232163"/>
    </source>
</evidence>
<proteinExistence type="inferred from homology"/>
<dbReference type="InterPro" id="IPR036291">
    <property type="entry name" value="NAD(P)-bd_dom_sf"/>
</dbReference>
<protein>
    <submittedName>
        <fullName evidence="3">Gluconate 5-dehydrogenase</fullName>
    </submittedName>
</protein>
<keyword evidence="4" id="KW-1185">Reference proteome</keyword>
<dbReference type="GO" id="GO:0016616">
    <property type="term" value="F:oxidoreductase activity, acting on the CH-OH group of donors, NAD or NADP as acceptor"/>
    <property type="evidence" value="ECO:0007669"/>
    <property type="project" value="TreeGrafter"/>
</dbReference>
<evidence type="ECO:0000313" key="3">
    <source>
        <dbReference type="EMBL" id="PIO43341.1"/>
    </source>
</evidence>
<dbReference type="PANTHER" id="PTHR42760">
    <property type="entry name" value="SHORT-CHAIN DEHYDROGENASES/REDUCTASES FAMILY MEMBER"/>
    <property type="match status" value="1"/>
</dbReference>
<organism evidence="3 4">
    <name type="scientific">Phyllobacterium zundukense</name>
    <dbReference type="NCBI Taxonomy" id="1867719"/>
    <lineage>
        <taxon>Bacteria</taxon>
        <taxon>Pseudomonadati</taxon>
        <taxon>Pseudomonadota</taxon>
        <taxon>Alphaproteobacteria</taxon>
        <taxon>Hyphomicrobiales</taxon>
        <taxon>Phyllobacteriaceae</taxon>
        <taxon>Phyllobacterium</taxon>
    </lineage>
</organism>
<dbReference type="PROSITE" id="PS00061">
    <property type="entry name" value="ADH_SHORT"/>
    <property type="match status" value="1"/>
</dbReference>
<comment type="caution">
    <text evidence="3">The sequence shown here is derived from an EMBL/GenBank/DDBJ whole genome shotgun (WGS) entry which is preliminary data.</text>
</comment>
<dbReference type="FunFam" id="3.40.50.720:FF:000084">
    <property type="entry name" value="Short-chain dehydrogenase reductase"/>
    <property type="match status" value="1"/>
</dbReference>
<accession>A0A2N9VV23</accession>
<dbReference type="InterPro" id="IPR002347">
    <property type="entry name" value="SDR_fam"/>
</dbReference>
<sequence>MSLQLFELKGRRALVTGSSQGIGLALAAGLQAAGAAVVLNGRDDKKLAAAVASFAAPVGVIAFDVTDHQTAREAIDRFETDTGPIDILVNNAGMQFRAPLEDYPADAFERMLRTNISSVFNVGQAVARHMIGRGQGKIINIASVQTALARPSIAPYTATKGAVGNLTKGMATDWARYGLQCNAIAPGYFDTPLNAALVSDETFSAWLEKRTPAGRWGKVEELVGACIFLASDASSFVNGHILYVDGGITASL</sequence>
<comment type="similarity">
    <text evidence="1">Belongs to the short-chain dehydrogenases/reductases (SDR) family.</text>
</comment>
<dbReference type="KEGG" id="pht:BLM14_23010"/>